<evidence type="ECO:0000313" key="5">
    <source>
        <dbReference type="Proteomes" id="UP000886885"/>
    </source>
</evidence>
<evidence type="ECO:0000256" key="3">
    <source>
        <dbReference type="SAM" id="MobiDB-lite"/>
    </source>
</evidence>
<dbReference type="GO" id="GO:0005741">
    <property type="term" value="C:mitochondrial outer membrane"/>
    <property type="evidence" value="ECO:0007669"/>
    <property type="project" value="TreeGrafter"/>
</dbReference>
<dbReference type="InterPro" id="IPR051701">
    <property type="entry name" value="Mito_OM_Translocase_MSP1"/>
</dbReference>
<accession>A0A8X7YMJ5</accession>
<keyword evidence="1" id="KW-0547">Nucleotide-binding</keyword>
<dbReference type="Proteomes" id="UP000886885">
    <property type="component" value="Chromosome 12D"/>
</dbReference>
<evidence type="ECO:0000256" key="2">
    <source>
        <dbReference type="ARBA" id="ARBA00022840"/>
    </source>
</evidence>
<keyword evidence="2" id="KW-0067">ATP-binding</keyword>
<sequence length="140" mass="15736">MLCNNMKTEFMALWDGFATDREKIKSKIDFDCIAILCEGSTGSDLPEPCKKAAYFPIRDLLDEENKGGKSSLILQVLYQRPLCQTDLQRVHGTPTKTRSSSHSTGWPRQLDDYQVQATTNGLSKLVVSQILNLQLDNQDP</sequence>
<name>A0A8X7YMJ5_POPTO</name>
<dbReference type="OrthoDB" id="10254455at2759"/>
<reference evidence="4" key="1">
    <citation type="journal article" date="2020" name="bioRxiv">
        <title>Hybrid origin of Populus tomentosa Carr. identified through genome sequencing and phylogenomic analysis.</title>
        <authorList>
            <person name="An X."/>
            <person name="Gao K."/>
            <person name="Chen Z."/>
            <person name="Li J."/>
            <person name="Yang X."/>
            <person name="Yang X."/>
            <person name="Zhou J."/>
            <person name="Guo T."/>
            <person name="Zhao T."/>
            <person name="Huang S."/>
            <person name="Miao D."/>
            <person name="Khan W.U."/>
            <person name="Rao P."/>
            <person name="Ye M."/>
            <person name="Lei B."/>
            <person name="Liao W."/>
            <person name="Wang J."/>
            <person name="Ji L."/>
            <person name="Li Y."/>
            <person name="Guo B."/>
            <person name="Mustafa N.S."/>
            <person name="Li S."/>
            <person name="Yun Q."/>
            <person name="Keller S.R."/>
            <person name="Mao J."/>
            <person name="Zhang R."/>
            <person name="Strauss S.H."/>
        </authorList>
    </citation>
    <scope>NUCLEOTIDE SEQUENCE</scope>
    <source>
        <strain evidence="4">GM15</strain>
        <tissue evidence="4">Leaf</tissue>
    </source>
</reference>
<keyword evidence="5" id="KW-1185">Reference proteome</keyword>
<dbReference type="GO" id="GO:0005524">
    <property type="term" value="F:ATP binding"/>
    <property type="evidence" value="ECO:0007669"/>
    <property type="project" value="UniProtKB-KW"/>
</dbReference>
<comment type="caution">
    <text evidence="4">The sequence shown here is derived from an EMBL/GenBank/DDBJ whole genome shotgun (WGS) entry which is preliminary data.</text>
</comment>
<feature type="region of interest" description="Disordered" evidence="3">
    <location>
        <begin position="89"/>
        <end position="109"/>
    </location>
</feature>
<dbReference type="AlphaFoldDB" id="A0A8X7YMJ5"/>
<evidence type="ECO:0000256" key="1">
    <source>
        <dbReference type="ARBA" id="ARBA00022741"/>
    </source>
</evidence>
<dbReference type="PANTHER" id="PTHR45644">
    <property type="entry name" value="AAA ATPASE, PUTATIVE (AFU_ORTHOLOGUE AFUA_2G12920)-RELATED-RELATED"/>
    <property type="match status" value="1"/>
</dbReference>
<gene>
    <name evidence="4" type="ORF">POTOM_042614</name>
</gene>
<dbReference type="PANTHER" id="PTHR45644:SF3">
    <property type="entry name" value="FI08533P-RELATED"/>
    <property type="match status" value="1"/>
</dbReference>
<dbReference type="EMBL" id="JAAWWB010000024">
    <property type="protein sequence ID" value="KAG6752595.1"/>
    <property type="molecule type" value="Genomic_DNA"/>
</dbReference>
<organism evidence="4 5">
    <name type="scientific">Populus tomentosa</name>
    <name type="common">Chinese white poplar</name>
    <dbReference type="NCBI Taxonomy" id="118781"/>
    <lineage>
        <taxon>Eukaryota</taxon>
        <taxon>Viridiplantae</taxon>
        <taxon>Streptophyta</taxon>
        <taxon>Embryophyta</taxon>
        <taxon>Tracheophyta</taxon>
        <taxon>Spermatophyta</taxon>
        <taxon>Magnoliopsida</taxon>
        <taxon>eudicotyledons</taxon>
        <taxon>Gunneridae</taxon>
        <taxon>Pentapetalae</taxon>
        <taxon>rosids</taxon>
        <taxon>fabids</taxon>
        <taxon>Malpighiales</taxon>
        <taxon>Salicaceae</taxon>
        <taxon>Saliceae</taxon>
        <taxon>Populus</taxon>
    </lineage>
</organism>
<evidence type="ECO:0000313" key="4">
    <source>
        <dbReference type="EMBL" id="KAG6752595.1"/>
    </source>
</evidence>
<feature type="compositionally biased region" description="Polar residues" evidence="3">
    <location>
        <begin position="94"/>
        <end position="106"/>
    </location>
</feature>
<proteinExistence type="predicted"/>
<protein>
    <submittedName>
        <fullName evidence="4">Uncharacterized protein</fullName>
    </submittedName>
</protein>